<dbReference type="PROSITE" id="PS00092">
    <property type="entry name" value="N6_MTASE"/>
    <property type="match status" value="1"/>
</dbReference>
<dbReference type="STRING" id="1391627.SAMN05216464_1052"/>
<evidence type="ECO:0000313" key="8">
    <source>
        <dbReference type="EMBL" id="SDE25792.1"/>
    </source>
</evidence>
<protein>
    <recommendedName>
        <fullName evidence="6">tRNA1(Val) (adenine(37)-N6)-methyltransferase</fullName>
        <ecNumber evidence="6">2.1.1.223</ecNumber>
    </recommendedName>
    <alternativeName>
        <fullName evidence="6">tRNA m6A37 methyltransferase</fullName>
    </alternativeName>
</protein>
<dbReference type="InterPro" id="IPR029063">
    <property type="entry name" value="SAM-dependent_MTases_sf"/>
</dbReference>
<dbReference type="Pfam" id="PF05175">
    <property type="entry name" value="MTS"/>
    <property type="match status" value="1"/>
</dbReference>
<dbReference type="InterPro" id="IPR050210">
    <property type="entry name" value="tRNA_Adenine-N(6)_MTase"/>
</dbReference>
<dbReference type="SUPFAM" id="SSF53335">
    <property type="entry name" value="S-adenosyl-L-methionine-dependent methyltransferases"/>
    <property type="match status" value="1"/>
</dbReference>
<comment type="catalytic activity">
    <reaction evidence="6">
        <text>adenosine(37) in tRNA1(Val) + S-adenosyl-L-methionine = N(6)-methyladenosine(37) in tRNA1(Val) + S-adenosyl-L-homocysteine + H(+)</text>
        <dbReference type="Rhea" id="RHEA:43160"/>
        <dbReference type="Rhea" id="RHEA-COMP:10369"/>
        <dbReference type="Rhea" id="RHEA-COMP:10370"/>
        <dbReference type="ChEBI" id="CHEBI:15378"/>
        <dbReference type="ChEBI" id="CHEBI:57856"/>
        <dbReference type="ChEBI" id="CHEBI:59789"/>
        <dbReference type="ChEBI" id="CHEBI:74411"/>
        <dbReference type="ChEBI" id="CHEBI:74449"/>
        <dbReference type="EC" id="2.1.1.223"/>
    </reaction>
</comment>
<dbReference type="PANTHER" id="PTHR47739:SF1">
    <property type="entry name" value="TRNA1(VAL) (ADENINE(37)-N6)-METHYLTRANSFERASE"/>
    <property type="match status" value="1"/>
</dbReference>
<reference evidence="8 9" key="1">
    <citation type="submission" date="2016-10" db="EMBL/GenBank/DDBJ databases">
        <authorList>
            <person name="de Groot N.N."/>
        </authorList>
    </citation>
    <scope>NUCLEOTIDE SEQUENCE [LARGE SCALE GENOMIC DNA]</scope>
    <source>
        <strain evidence="8 9">47C3B</strain>
    </source>
</reference>
<keyword evidence="1 6" id="KW-0963">Cytoplasm</keyword>
<comment type="similarity">
    <text evidence="6">Belongs to the methyltransferase superfamily. tRNA (adenine-N(6)-)-methyltransferase family.</text>
</comment>
<dbReference type="GO" id="GO:0008033">
    <property type="term" value="P:tRNA processing"/>
    <property type="evidence" value="ECO:0007669"/>
    <property type="project" value="UniProtKB-UniRule"/>
</dbReference>
<comment type="subcellular location">
    <subcellularLocation>
        <location evidence="6">Cytoplasm</location>
    </subcellularLocation>
</comment>
<keyword evidence="9" id="KW-1185">Reference proteome</keyword>
<dbReference type="GO" id="GO:0003676">
    <property type="term" value="F:nucleic acid binding"/>
    <property type="evidence" value="ECO:0007669"/>
    <property type="project" value="InterPro"/>
</dbReference>
<dbReference type="Proteomes" id="UP000199072">
    <property type="component" value="Unassembled WGS sequence"/>
</dbReference>
<evidence type="ECO:0000256" key="3">
    <source>
        <dbReference type="ARBA" id="ARBA00022679"/>
    </source>
</evidence>
<dbReference type="EC" id="2.1.1.223" evidence="6"/>
<sequence>MKINTDGVLLGALTEADNPQSILDIGTGTGVIALMLAQRFTNANIDAVEIDESAAKTATKNFENSPFADRLNLYTTGFEEYFATHPDRQYDLIVSNPPFYINSLQSPGAKKNLAKHAGDGFFEGLIDGVAAHLTNDGTCWLVLPLATGAIVKDIAVQHGLHLQIQVDIYSFESDEPHREILAFGFNNQPIVIRKFVIYDGPKVYTKEYQETLKGFLTIF</sequence>
<keyword evidence="4 6" id="KW-0949">S-adenosyl-L-methionine</keyword>
<dbReference type="InterPro" id="IPR002052">
    <property type="entry name" value="DNA_methylase_N6_adenine_CS"/>
</dbReference>
<evidence type="ECO:0000256" key="6">
    <source>
        <dbReference type="HAMAP-Rule" id="MF_01872"/>
    </source>
</evidence>
<comment type="function">
    <text evidence="6">Specifically methylates the adenine in position 37 of tRNA(1)(Val) (anticodon cmo5UAC).</text>
</comment>
<dbReference type="OrthoDB" id="5383291at2"/>
<dbReference type="AlphaFoldDB" id="A0A1G7BFQ2"/>
<dbReference type="InterPro" id="IPR022882">
    <property type="entry name" value="tRNA_adenine-N6_MeTrfase"/>
</dbReference>
<dbReference type="GO" id="GO:0005737">
    <property type="term" value="C:cytoplasm"/>
    <property type="evidence" value="ECO:0007669"/>
    <property type="project" value="UniProtKB-SubCell"/>
</dbReference>
<dbReference type="Gene3D" id="3.40.50.150">
    <property type="entry name" value="Vaccinia Virus protein VP39"/>
    <property type="match status" value="1"/>
</dbReference>
<evidence type="ECO:0000313" key="9">
    <source>
        <dbReference type="Proteomes" id="UP000199072"/>
    </source>
</evidence>
<feature type="domain" description="Methyltransferase small" evidence="7">
    <location>
        <begin position="8"/>
        <end position="118"/>
    </location>
</feature>
<dbReference type="GO" id="GO:0016430">
    <property type="term" value="F:tRNA (adenine-N6)-methyltransferase activity"/>
    <property type="evidence" value="ECO:0007669"/>
    <property type="project" value="UniProtKB-UniRule"/>
</dbReference>
<evidence type="ECO:0000256" key="1">
    <source>
        <dbReference type="ARBA" id="ARBA00022490"/>
    </source>
</evidence>
<organism evidence="8 9">
    <name type="scientific">Mucilaginibacter pineti</name>
    <dbReference type="NCBI Taxonomy" id="1391627"/>
    <lineage>
        <taxon>Bacteria</taxon>
        <taxon>Pseudomonadati</taxon>
        <taxon>Bacteroidota</taxon>
        <taxon>Sphingobacteriia</taxon>
        <taxon>Sphingobacteriales</taxon>
        <taxon>Sphingobacteriaceae</taxon>
        <taxon>Mucilaginibacter</taxon>
    </lineage>
</organism>
<dbReference type="InterPro" id="IPR007848">
    <property type="entry name" value="Small_mtfrase_dom"/>
</dbReference>
<gene>
    <name evidence="8" type="ORF">SAMN05216464_1052</name>
</gene>
<evidence type="ECO:0000256" key="5">
    <source>
        <dbReference type="ARBA" id="ARBA00022694"/>
    </source>
</evidence>
<evidence type="ECO:0000259" key="7">
    <source>
        <dbReference type="Pfam" id="PF05175"/>
    </source>
</evidence>
<dbReference type="GO" id="GO:0032259">
    <property type="term" value="P:methylation"/>
    <property type="evidence" value="ECO:0007669"/>
    <property type="project" value="UniProtKB-KW"/>
</dbReference>
<name>A0A1G7BFQ2_9SPHI</name>
<dbReference type="CDD" id="cd02440">
    <property type="entry name" value="AdoMet_MTases"/>
    <property type="match status" value="1"/>
</dbReference>
<proteinExistence type="inferred from homology"/>
<keyword evidence="5 6" id="KW-0819">tRNA processing</keyword>
<keyword evidence="2 6" id="KW-0489">Methyltransferase</keyword>
<dbReference type="HAMAP" id="MF_01872">
    <property type="entry name" value="tRNA_methyltr_YfiC"/>
    <property type="match status" value="1"/>
</dbReference>
<dbReference type="EMBL" id="FNAI01000005">
    <property type="protein sequence ID" value="SDE25792.1"/>
    <property type="molecule type" value="Genomic_DNA"/>
</dbReference>
<evidence type="ECO:0000256" key="2">
    <source>
        <dbReference type="ARBA" id="ARBA00022603"/>
    </source>
</evidence>
<accession>A0A1G7BFQ2</accession>
<evidence type="ECO:0000256" key="4">
    <source>
        <dbReference type="ARBA" id="ARBA00022691"/>
    </source>
</evidence>
<dbReference type="PANTHER" id="PTHR47739">
    <property type="entry name" value="TRNA1(VAL) (ADENINE(37)-N6)-METHYLTRANSFERASE"/>
    <property type="match status" value="1"/>
</dbReference>
<keyword evidence="3 6" id="KW-0808">Transferase</keyword>